<dbReference type="AlphaFoldDB" id="A0A0B6ER91"/>
<sequence length="307" mass="33825">MIRKLARPMLASVFVWDGVDTLRNTSEHVADTESVLKRLRKVLPREYAGYIPNDPELVTRALGGAKTAAGTSFALGKAPRTSAAVLALTHIPNLAGNSFWSADSKKDKEAQRTNFITNTALLGALAIVTQDTEGKPSLRWRTAKASERANKKIQAALPGKSEQQKFAEDVSNRASDISSDVTAKATDWFETAKDYVEDNRDDWESTGRDLLDNARSFVEDTAESAREFFDDNKDDWLNAARDNTETARKGLVKAAGKAQDRADVALAKADSIDSKRAKKKARKRAEKLQKVASKKLDKAFKKFGDSF</sequence>
<protein>
    <submittedName>
        <fullName evidence="1">Putative membrane protein</fullName>
    </submittedName>
</protein>
<organism evidence="1 2">
    <name type="scientific">Corynebacterium singulare</name>
    <dbReference type="NCBI Taxonomy" id="161899"/>
    <lineage>
        <taxon>Bacteria</taxon>
        <taxon>Bacillati</taxon>
        <taxon>Actinomycetota</taxon>
        <taxon>Actinomycetes</taxon>
        <taxon>Mycobacteriales</taxon>
        <taxon>Corynebacteriaceae</taxon>
        <taxon>Corynebacterium</taxon>
    </lineage>
</organism>
<reference evidence="1 2" key="1">
    <citation type="journal article" date="2015" name="Genome Announc.">
        <title>Complete Genome Sequence and Annotation of Corynebacterium singulare DSM 44357, Isolated from a Human Semen Specimen.</title>
        <authorList>
            <person name="Merten M."/>
            <person name="Brinkrolf K."/>
            <person name="Albersmeier A."/>
            <person name="Kutter Y."/>
            <person name="Ruckert C."/>
            <person name="Tauch A."/>
        </authorList>
    </citation>
    <scope>NUCLEOTIDE SEQUENCE [LARGE SCALE GENOMIC DNA]</scope>
    <source>
        <strain evidence="1">IBS B52218</strain>
    </source>
</reference>
<dbReference type="STRING" id="161899.CSING_07475"/>
<name>A0A0B6ER91_9CORY</name>
<proteinExistence type="predicted"/>
<evidence type="ECO:0000313" key="2">
    <source>
        <dbReference type="Proteomes" id="UP000031890"/>
    </source>
</evidence>
<evidence type="ECO:0000313" key="1">
    <source>
        <dbReference type="EMBL" id="AJI79022.1"/>
    </source>
</evidence>
<gene>
    <name evidence="1" type="ORF">CSING_07475</name>
</gene>
<dbReference type="Proteomes" id="UP000031890">
    <property type="component" value="Chromosome"/>
</dbReference>
<accession>A0A0B6ER91</accession>
<dbReference type="OrthoDB" id="329282at2"/>
<dbReference type="RefSeq" id="WP_042531012.1">
    <property type="nucleotide sequence ID" value="NZ_CP010827.1"/>
</dbReference>
<dbReference type="EMBL" id="CP010827">
    <property type="protein sequence ID" value="AJI79022.1"/>
    <property type="molecule type" value="Genomic_DNA"/>
</dbReference>
<dbReference type="HOGENOM" id="CLU_058421_1_0_11"/>
<dbReference type="KEGG" id="csx:CSING_07475"/>